<gene>
    <name evidence="3" type="ORF">PFLU3_36100</name>
</gene>
<accession>A0A0D0TFT3</accession>
<dbReference type="PATRIC" id="fig|294.125.peg.3706"/>
<keyword evidence="3" id="KW-0946">Virion</keyword>
<name>A0A0D0TFT3_PSEFL</name>
<proteinExistence type="predicted"/>
<dbReference type="AlphaFoldDB" id="A0A0D0TFT3"/>
<reference evidence="3 4" key="1">
    <citation type="submission" date="2015-01" db="EMBL/GenBank/DDBJ databases">
        <title>Genome sequence of the beneficial rhizobacterium Pseudomonas fluorescens 2-79.</title>
        <authorList>
            <person name="Thuermer A."/>
            <person name="Daniel R."/>
        </authorList>
    </citation>
    <scope>NUCLEOTIDE SEQUENCE [LARGE SCALE GENOMIC DNA]</scope>
    <source>
        <strain evidence="3 4">2-79</strain>
    </source>
</reference>
<keyword evidence="3" id="KW-0167">Capsid protein</keyword>
<comment type="caution">
    <text evidence="3">The sequence shown here is derived from an EMBL/GenBank/DDBJ whole genome shotgun (WGS) entry which is preliminary data.</text>
</comment>
<sequence length="184" mass="18845">MVSRCLAVAAVAALGALLLPADDALAAAVNGQIHARLVITASCEVSKGVERAPVTPEGGTALLDFGSQGPTWNDTLGATIADGDKAPLSVSCNPSVVSSFTVTIDGGAHGDGTTRRLSNGRQTIPYRLSADALGQSAYRIGQQRNFVVTQGTQVPIPVFGAVVANTRALPAGIYTDTLTVTLDW</sequence>
<evidence type="ECO:0000313" key="4">
    <source>
        <dbReference type="Proteomes" id="UP000032210"/>
    </source>
</evidence>
<protein>
    <submittedName>
        <fullName evidence="3">Spore Coat Protein U domain protein</fullName>
    </submittedName>
</protein>
<keyword evidence="1" id="KW-0732">Signal</keyword>
<dbReference type="Pfam" id="PF05229">
    <property type="entry name" value="SCPU"/>
    <property type="match status" value="1"/>
</dbReference>
<feature type="domain" description="Spore coat protein U/FanG" evidence="2">
    <location>
        <begin position="31"/>
        <end position="181"/>
    </location>
</feature>
<dbReference type="InterPro" id="IPR053167">
    <property type="entry name" value="Spore_coat_component"/>
</dbReference>
<evidence type="ECO:0000313" key="3">
    <source>
        <dbReference type="EMBL" id="KIR20939.1"/>
    </source>
</evidence>
<dbReference type="EMBL" id="JXCQ01000035">
    <property type="protein sequence ID" value="KIR20939.1"/>
    <property type="molecule type" value="Genomic_DNA"/>
</dbReference>
<dbReference type="PANTHER" id="PTHR37089">
    <property type="entry name" value="PROTEIN U-RELATED"/>
    <property type="match status" value="1"/>
</dbReference>
<dbReference type="RefSeq" id="WP_043049944.1">
    <property type="nucleotide sequence ID" value="NZ_JXCQ01000035.1"/>
</dbReference>
<evidence type="ECO:0000256" key="1">
    <source>
        <dbReference type="SAM" id="SignalP"/>
    </source>
</evidence>
<feature type="chain" id="PRO_5002221769" evidence="1">
    <location>
        <begin position="27"/>
        <end position="184"/>
    </location>
</feature>
<organism evidence="3 4">
    <name type="scientific">Pseudomonas fluorescens</name>
    <dbReference type="NCBI Taxonomy" id="294"/>
    <lineage>
        <taxon>Bacteria</taxon>
        <taxon>Pseudomonadati</taxon>
        <taxon>Pseudomonadota</taxon>
        <taxon>Gammaproteobacteria</taxon>
        <taxon>Pseudomonadales</taxon>
        <taxon>Pseudomonadaceae</taxon>
        <taxon>Pseudomonas</taxon>
    </lineage>
</organism>
<dbReference type="Proteomes" id="UP000032210">
    <property type="component" value="Unassembled WGS sequence"/>
</dbReference>
<dbReference type="InterPro" id="IPR007893">
    <property type="entry name" value="Spore_coat_U/FanG"/>
</dbReference>
<dbReference type="PANTHER" id="PTHR37089:SF4">
    <property type="entry name" value="EXPORTED PROTEIN"/>
    <property type="match status" value="1"/>
</dbReference>
<evidence type="ECO:0000259" key="2">
    <source>
        <dbReference type="Pfam" id="PF05229"/>
    </source>
</evidence>
<feature type="signal peptide" evidence="1">
    <location>
        <begin position="1"/>
        <end position="26"/>
    </location>
</feature>
<dbReference type="SMART" id="SM00972">
    <property type="entry name" value="SCPU"/>
    <property type="match status" value="1"/>
</dbReference>